<dbReference type="GO" id="GO:0048471">
    <property type="term" value="C:perinuclear region of cytoplasm"/>
    <property type="evidence" value="ECO:0007669"/>
    <property type="project" value="TreeGrafter"/>
</dbReference>
<feature type="region of interest" description="Disordered" evidence="1">
    <location>
        <begin position="1"/>
        <end position="33"/>
    </location>
</feature>
<reference evidence="2" key="1">
    <citation type="submission" date="2014-11" db="EMBL/GenBank/DDBJ databases">
        <authorList>
            <person name="Otto D Thomas"/>
            <person name="Naeem Raeece"/>
        </authorList>
    </citation>
    <scope>NUCLEOTIDE SEQUENCE</scope>
</reference>
<sequence length="907" mass="97676">MSGTRQEHLGGGQGQDCEIDGGGAQEKETERKQTAEESSLFVILKRSGLSAETLSALARHRDSFGLAWLCCRLYMENKASWKTSVDPPQAIDLSETIGLSAKKVIFFLDWLPDSVEEVKLGPRAAIPLFVRFLEKEEAARESGRRKRLNLSLQVKSWRQNSIGPEEAPILLPVLLPSLEKLSLKGNILGIEGFRALAEGMREGKAGSLKVLDLEETGFEKEGLMVLCQAIKETGLKVEELNLSGNPVRPLDIRSDGSWEEGEIEAVCSVLSVSSLPCLRVLFLRGCRLGDSHVQQLCAVLGRGDVPNLESLNLEGNLKFPESTGLDCLVRALRVDSLPHLKNLNVITEGGFCGTNMASFFLSSLKSEQCPPLENVSISLNHDAREDVLCALGGGQSPFVRTLSLGLPPSLLVTFLKAVLDSQAKNEGVEGGPFEDVDIRMTAEVWVGDETQIQALCECLRLLGEGIRRGWLGFLKKVQASLWCVGGWNFEIQLGGSSEQWVFIEEAKHAFFSSLSAVQVCGLSELSIQDLQLSDADMILGAEGVRVGSLCGLRVLDLSCESSDASGCFGREGMEALVRAILENERGLPSLETLNFRNTRAGCGVGSLGSAFLAGKFPKLCDLDLRKSSLTDEGVSGLADVVRGGGLMGVRVLDLGSHELVRESAWREFFQAIRDNRWGLPQLKSLILKETRATHVGGPLAAAVGRGRLPSLQTIWLSVFCLDEEGVGDFADAVRVGKFPPHLQKVGFCLSEGGPAISVDTLIRAIGESEKGLPSSVSVLNLRGGRLEEEALAFLANSGEGSGVWGGRLAALGRLDLSGCAIDDGKLKRLGEVFTAHGAPKLTCLKVKGNTISIKGLTAFIDVLRPGCLPQLKQFLVEDPDEVVGDEEKFALAIKAETVLPTARGSSH</sequence>
<dbReference type="GO" id="GO:0005634">
    <property type="term" value="C:nucleus"/>
    <property type="evidence" value="ECO:0007669"/>
    <property type="project" value="TreeGrafter"/>
</dbReference>
<dbReference type="VEuPathDB" id="CryptoDB:Cvel_14548"/>
<feature type="compositionally biased region" description="Gly residues" evidence="1">
    <location>
        <begin position="9"/>
        <end position="24"/>
    </location>
</feature>
<protein>
    <submittedName>
        <fullName evidence="2">Uncharacterized protein</fullName>
    </submittedName>
</protein>
<gene>
    <name evidence="2" type="ORF">Cvel_14548</name>
</gene>
<dbReference type="PANTHER" id="PTHR24113">
    <property type="entry name" value="RAN GTPASE-ACTIVATING PROTEIN 1"/>
    <property type="match status" value="1"/>
</dbReference>
<dbReference type="GO" id="GO:0005096">
    <property type="term" value="F:GTPase activator activity"/>
    <property type="evidence" value="ECO:0007669"/>
    <property type="project" value="InterPro"/>
</dbReference>
<dbReference type="EMBL" id="CDMZ01000045">
    <property type="protein sequence ID" value="CEM05327.1"/>
    <property type="molecule type" value="Genomic_DNA"/>
</dbReference>
<accession>A0A0G4F1V7</accession>
<dbReference type="GO" id="GO:0005829">
    <property type="term" value="C:cytosol"/>
    <property type="evidence" value="ECO:0007669"/>
    <property type="project" value="TreeGrafter"/>
</dbReference>
<organism evidence="2">
    <name type="scientific">Chromera velia CCMP2878</name>
    <dbReference type="NCBI Taxonomy" id="1169474"/>
    <lineage>
        <taxon>Eukaryota</taxon>
        <taxon>Sar</taxon>
        <taxon>Alveolata</taxon>
        <taxon>Colpodellida</taxon>
        <taxon>Chromeraceae</taxon>
        <taxon>Chromera</taxon>
    </lineage>
</organism>
<dbReference type="GO" id="GO:0031267">
    <property type="term" value="F:small GTPase binding"/>
    <property type="evidence" value="ECO:0007669"/>
    <property type="project" value="TreeGrafter"/>
</dbReference>
<dbReference type="PhylomeDB" id="A0A0G4F1V7"/>
<proteinExistence type="predicted"/>
<dbReference type="SUPFAM" id="SSF52047">
    <property type="entry name" value="RNI-like"/>
    <property type="match status" value="2"/>
</dbReference>
<dbReference type="Gene3D" id="3.80.10.10">
    <property type="entry name" value="Ribonuclease Inhibitor"/>
    <property type="match status" value="4"/>
</dbReference>
<evidence type="ECO:0000313" key="2">
    <source>
        <dbReference type="EMBL" id="CEM05327.1"/>
    </source>
</evidence>
<dbReference type="PANTHER" id="PTHR24113:SF15">
    <property type="entry name" value="NACHT DOMAIN-CONTAINING PROTEIN"/>
    <property type="match status" value="1"/>
</dbReference>
<dbReference type="GO" id="GO:0006913">
    <property type="term" value="P:nucleocytoplasmic transport"/>
    <property type="evidence" value="ECO:0007669"/>
    <property type="project" value="TreeGrafter"/>
</dbReference>
<evidence type="ECO:0000256" key="1">
    <source>
        <dbReference type="SAM" id="MobiDB-lite"/>
    </source>
</evidence>
<dbReference type="InterPro" id="IPR027038">
    <property type="entry name" value="RanGap"/>
</dbReference>
<dbReference type="AlphaFoldDB" id="A0A0G4F1V7"/>
<dbReference type="SMART" id="SM00368">
    <property type="entry name" value="LRR_RI"/>
    <property type="match status" value="9"/>
</dbReference>
<name>A0A0G4F1V7_9ALVE</name>
<dbReference type="InterPro" id="IPR032675">
    <property type="entry name" value="LRR_dom_sf"/>
</dbReference>